<comment type="similarity">
    <text evidence="1 4">Belongs to the glycosyl hydrolase 26 family.</text>
</comment>
<feature type="transmembrane region" description="Helical" evidence="5">
    <location>
        <begin position="12"/>
        <end position="34"/>
    </location>
</feature>
<dbReference type="Proteomes" id="UP000320333">
    <property type="component" value="Unassembled WGS sequence"/>
</dbReference>
<name>A0A507F3V6_9FUNG</name>
<evidence type="ECO:0000313" key="8">
    <source>
        <dbReference type="Proteomes" id="UP000320333"/>
    </source>
</evidence>
<sequence>MGAHTRNNILYCLFWLKATFALALSLTGLFYLSWRVYDLHTKASNPSGSDSPNILQPVTIVDPGTGKVAESCMYTDTTFARLEPQFTGKMMPGFHLDWSYETPTVMKKKLNDFTPAVFNTFMDLIPGTFSHGFNEDLLNWFGSECGRTGSMLELTMQVGATLDTVTQDMYDALATSITKINTGYGVPVYLRFCHEMNGDWTMYGYQPTLFKAGFRKMAEAIRARTNMTAMVWGPNVGITYPFSGGGSVLLPRKGTPDFIAMDTNKDGEITNLDDPYSPYYPGDDVVDWVGVSLYNYPLDNCYNCRVLPTYFADYLTGEGAALEGVTTVTPAYTEVHNFYQKYCAGAPNKPMMLPESGSPFITERVARANAQSVSESELKMQWWEQLVSAENLAKFPKFKLAVQFEEAKMMSPTGVPELFNWKVTNTTQVLSAFNALLDRSASTIVSAGKLKFGCDGSVKQVKP</sequence>
<accession>A0A507F3V6</accession>
<dbReference type="PANTHER" id="PTHR40079:SF4">
    <property type="entry name" value="GH26 DOMAIN-CONTAINING PROTEIN-RELATED"/>
    <property type="match status" value="1"/>
</dbReference>
<dbReference type="AlphaFoldDB" id="A0A507F3V6"/>
<reference evidence="7 8" key="1">
    <citation type="journal article" date="2019" name="Sci. Rep.">
        <title>Comparative genomics of chytrid fungi reveal insights into the obligate biotrophic and pathogenic lifestyle of Synchytrium endobioticum.</title>
        <authorList>
            <person name="van de Vossenberg B.T.L.H."/>
            <person name="Warris S."/>
            <person name="Nguyen H.D.T."/>
            <person name="van Gent-Pelzer M.P.E."/>
            <person name="Joly D.L."/>
            <person name="van de Geest H.C."/>
            <person name="Bonants P.J.M."/>
            <person name="Smith D.S."/>
            <person name="Levesque C.A."/>
            <person name="van der Lee T.A.J."/>
        </authorList>
    </citation>
    <scope>NUCLEOTIDE SEQUENCE [LARGE SCALE GENOMIC DNA]</scope>
    <source>
        <strain evidence="7 8">CBS 675.73</strain>
    </source>
</reference>
<dbReference type="Gene3D" id="3.20.20.80">
    <property type="entry name" value="Glycosidases"/>
    <property type="match status" value="1"/>
</dbReference>
<evidence type="ECO:0000256" key="2">
    <source>
        <dbReference type="ARBA" id="ARBA00022801"/>
    </source>
</evidence>
<evidence type="ECO:0000313" key="7">
    <source>
        <dbReference type="EMBL" id="TPX70277.1"/>
    </source>
</evidence>
<feature type="domain" description="GH26" evidence="6">
    <location>
        <begin position="73"/>
        <end position="433"/>
    </location>
</feature>
<evidence type="ECO:0000256" key="5">
    <source>
        <dbReference type="SAM" id="Phobius"/>
    </source>
</evidence>
<dbReference type="Pfam" id="PF02156">
    <property type="entry name" value="Glyco_hydro_26"/>
    <property type="match status" value="1"/>
</dbReference>
<dbReference type="PROSITE" id="PS51764">
    <property type="entry name" value="GH26"/>
    <property type="match status" value="1"/>
</dbReference>
<comment type="caution">
    <text evidence="7">The sequence shown here is derived from an EMBL/GenBank/DDBJ whole genome shotgun (WGS) entry which is preliminary data.</text>
</comment>
<dbReference type="GO" id="GO:0006080">
    <property type="term" value="P:substituted mannan metabolic process"/>
    <property type="evidence" value="ECO:0007669"/>
    <property type="project" value="InterPro"/>
</dbReference>
<dbReference type="OrthoDB" id="428177at2759"/>
<keyword evidence="3 4" id="KW-0326">Glycosidase</keyword>
<keyword evidence="2 4" id="KW-0378">Hydrolase</keyword>
<proteinExistence type="inferred from homology"/>
<feature type="active site" description="Proton donor" evidence="4">
    <location>
        <position position="195"/>
    </location>
</feature>
<dbReference type="GO" id="GO:0016985">
    <property type="term" value="F:mannan endo-1,4-beta-mannosidase activity"/>
    <property type="evidence" value="ECO:0007669"/>
    <property type="project" value="InterPro"/>
</dbReference>
<dbReference type="PANTHER" id="PTHR40079">
    <property type="entry name" value="MANNAN ENDO-1,4-BETA-MANNOSIDASE E-RELATED"/>
    <property type="match status" value="1"/>
</dbReference>
<dbReference type="EMBL" id="QEAP01000291">
    <property type="protein sequence ID" value="TPX70277.1"/>
    <property type="molecule type" value="Genomic_DNA"/>
</dbReference>
<dbReference type="SUPFAM" id="SSF51445">
    <property type="entry name" value="(Trans)glycosidases"/>
    <property type="match status" value="1"/>
</dbReference>
<keyword evidence="8" id="KW-1185">Reference proteome</keyword>
<dbReference type="InterPro" id="IPR000805">
    <property type="entry name" value="Glyco_hydro_26"/>
</dbReference>
<organism evidence="7 8">
    <name type="scientific">Chytriomyces confervae</name>
    <dbReference type="NCBI Taxonomy" id="246404"/>
    <lineage>
        <taxon>Eukaryota</taxon>
        <taxon>Fungi</taxon>
        <taxon>Fungi incertae sedis</taxon>
        <taxon>Chytridiomycota</taxon>
        <taxon>Chytridiomycota incertae sedis</taxon>
        <taxon>Chytridiomycetes</taxon>
        <taxon>Chytridiales</taxon>
        <taxon>Chytriomycetaceae</taxon>
        <taxon>Chytriomyces</taxon>
    </lineage>
</organism>
<protein>
    <submittedName>
        <fullName evidence="7">Mannan endo-1,4-beta-mannosidase</fullName>
    </submittedName>
</protein>
<evidence type="ECO:0000259" key="6">
    <source>
        <dbReference type="PROSITE" id="PS51764"/>
    </source>
</evidence>
<evidence type="ECO:0000256" key="4">
    <source>
        <dbReference type="PROSITE-ProRule" id="PRU01100"/>
    </source>
</evidence>
<keyword evidence="5" id="KW-0472">Membrane</keyword>
<keyword evidence="5" id="KW-0812">Transmembrane</keyword>
<dbReference type="InterPro" id="IPR022790">
    <property type="entry name" value="GH26_dom"/>
</dbReference>
<keyword evidence="5" id="KW-1133">Transmembrane helix</keyword>
<feature type="active site" description="Nucleophile" evidence="4">
    <location>
        <position position="355"/>
    </location>
</feature>
<evidence type="ECO:0000256" key="1">
    <source>
        <dbReference type="ARBA" id="ARBA00007754"/>
    </source>
</evidence>
<dbReference type="InterPro" id="IPR017853">
    <property type="entry name" value="GH"/>
</dbReference>
<gene>
    <name evidence="7" type="ORF">CcCBS67573_g06600</name>
</gene>
<evidence type="ECO:0000256" key="3">
    <source>
        <dbReference type="ARBA" id="ARBA00023295"/>
    </source>
</evidence>
<dbReference type="STRING" id="246404.A0A507F3V6"/>